<organism evidence="1 2">
    <name type="scientific">Timema podura</name>
    <name type="common">Walking stick</name>
    <dbReference type="NCBI Taxonomy" id="61482"/>
    <lineage>
        <taxon>Eukaryota</taxon>
        <taxon>Metazoa</taxon>
        <taxon>Ecdysozoa</taxon>
        <taxon>Arthropoda</taxon>
        <taxon>Hexapoda</taxon>
        <taxon>Insecta</taxon>
        <taxon>Pterygota</taxon>
        <taxon>Neoptera</taxon>
        <taxon>Polyneoptera</taxon>
        <taxon>Phasmatodea</taxon>
        <taxon>Timematodea</taxon>
        <taxon>Timematoidea</taxon>
        <taxon>Timematidae</taxon>
        <taxon>Timema</taxon>
    </lineage>
</organism>
<gene>
    <name evidence="1" type="ORF">TPAB3V08_LOCUS1419</name>
</gene>
<protein>
    <submittedName>
        <fullName evidence="1">Uncharacterized protein</fullName>
    </submittedName>
</protein>
<keyword evidence="2" id="KW-1185">Reference proteome</keyword>
<proteinExistence type="predicted"/>
<evidence type="ECO:0000313" key="1">
    <source>
        <dbReference type="EMBL" id="CAG2054390.1"/>
    </source>
</evidence>
<name>A0ABN7NGH7_TIMPD</name>
<comment type="caution">
    <text evidence="1">The sequence shown here is derived from an EMBL/GenBank/DDBJ whole genome shotgun (WGS) entry which is preliminary data.</text>
</comment>
<evidence type="ECO:0000313" key="2">
    <source>
        <dbReference type="Proteomes" id="UP001153148"/>
    </source>
</evidence>
<accession>A0ABN7NGH7</accession>
<reference evidence="1" key="1">
    <citation type="submission" date="2021-03" db="EMBL/GenBank/DDBJ databases">
        <authorList>
            <person name="Tran Van P."/>
        </authorList>
    </citation>
    <scope>NUCLEOTIDE SEQUENCE</scope>
</reference>
<sequence>MSLRPRTSLVQKLPTDYAEKASKGSLDLGSSARARSAASNSSAGSGAGFSVFFFSFLTLQVSFSAFSGPKVNLHLNGGRVETPTPDRDSNLNLLVLCSLANTRLACYPTTPSRGSEPAFAWRESGKPFRKNHPQFTRPRFEPRSPRPWWSGALANYATKAVCYKSEAERIRFLYRYQIATSVGTQIKHQILMVQFDGVREVKVRKSSWFYKG</sequence>
<dbReference type="EMBL" id="CAJPIN010001276">
    <property type="protein sequence ID" value="CAG2054390.1"/>
    <property type="molecule type" value="Genomic_DNA"/>
</dbReference>
<dbReference type="Proteomes" id="UP001153148">
    <property type="component" value="Unassembled WGS sequence"/>
</dbReference>